<sequence length="155" mass="17389">MRRLSAITHIAETEEQARRDCAHGFEEIWNYLAHVSPLPASEKPDVEGMIDDAIASGAVLIGTPDTAIELIRKLADQTGGFGSSVMTLTDFTTFDRQKRAVELWAEYVIPEFRGQLQPVREHNAWARDNEWKTSTMAEINAASAKYAQQKQAQQK</sequence>
<gene>
    <name evidence="1" type="ORF">ACFP4F_12175</name>
</gene>
<comment type="caution">
    <text evidence="1">The sequence shown here is derived from an EMBL/GenBank/DDBJ whole genome shotgun (WGS) entry which is preliminary data.</text>
</comment>
<organism evidence="1 2">
    <name type="scientific">Streptomyces ochraceiscleroticus</name>
    <dbReference type="NCBI Taxonomy" id="47761"/>
    <lineage>
        <taxon>Bacteria</taxon>
        <taxon>Bacillati</taxon>
        <taxon>Actinomycetota</taxon>
        <taxon>Actinomycetes</taxon>
        <taxon>Kitasatosporales</taxon>
        <taxon>Streptomycetaceae</taxon>
        <taxon>Streptomyces</taxon>
    </lineage>
</organism>
<protein>
    <recommendedName>
        <fullName evidence="3">Luciferase-like domain-containing protein</fullName>
    </recommendedName>
</protein>
<dbReference type="RefSeq" id="WP_031053922.1">
    <property type="nucleotide sequence ID" value="NZ_JBHSPX010000004.1"/>
</dbReference>
<accession>A0ABW1MHM3</accession>
<evidence type="ECO:0000313" key="2">
    <source>
        <dbReference type="Proteomes" id="UP001596139"/>
    </source>
</evidence>
<reference evidence="2" key="1">
    <citation type="journal article" date="2019" name="Int. J. Syst. Evol. Microbiol.">
        <title>The Global Catalogue of Microorganisms (GCM) 10K type strain sequencing project: providing services to taxonomists for standard genome sequencing and annotation.</title>
        <authorList>
            <consortium name="The Broad Institute Genomics Platform"/>
            <consortium name="The Broad Institute Genome Sequencing Center for Infectious Disease"/>
            <person name="Wu L."/>
            <person name="Ma J."/>
        </authorList>
    </citation>
    <scope>NUCLEOTIDE SEQUENCE [LARGE SCALE GENOMIC DNA]</scope>
    <source>
        <strain evidence="2">CGMCC 1.15180</strain>
    </source>
</reference>
<name>A0ABW1MHM3_9ACTN</name>
<dbReference type="SUPFAM" id="SSF51679">
    <property type="entry name" value="Bacterial luciferase-like"/>
    <property type="match status" value="1"/>
</dbReference>
<keyword evidence="2" id="KW-1185">Reference proteome</keyword>
<dbReference type="Gene3D" id="3.20.20.30">
    <property type="entry name" value="Luciferase-like domain"/>
    <property type="match status" value="1"/>
</dbReference>
<evidence type="ECO:0000313" key="1">
    <source>
        <dbReference type="EMBL" id="MFC6063304.1"/>
    </source>
</evidence>
<dbReference type="EMBL" id="JBHSPX010000004">
    <property type="protein sequence ID" value="MFC6063304.1"/>
    <property type="molecule type" value="Genomic_DNA"/>
</dbReference>
<proteinExistence type="predicted"/>
<dbReference type="Proteomes" id="UP001596139">
    <property type="component" value="Unassembled WGS sequence"/>
</dbReference>
<dbReference type="InterPro" id="IPR036661">
    <property type="entry name" value="Luciferase-like_sf"/>
</dbReference>
<evidence type="ECO:0008006" key="3">
    <source>
        <dbReference type="Google" id="ProtNLM"/>
    </source>
</evidence>